<dbReference type="InterPro" id="IPR012337">
    <property type="entry name" value="RNaseH-like_sf"/>
</dbReference>
<evidence type="ECO:0000313" key="3">
    <source>
        <dbReference type="Proteomes" id="UP000410492"/>
    </source>
</evidence>
<dbReference type="InterPro" id="IPR036397">
    <property type="entry name" value="RNaseH_sf"/>
</dbReference>
<evidence type="ECO:0000259" key="1">
    <source>
        <dbReference type="PROSITE" id="PS50994"/>
    </source>
</evidence>
<name>A0A653BIP6_CALMS</name>
<reference evidence="2 3" key="1">
    <citation type="submission" date="2019-01" db="EMBL/GenBank/DDBJ databases">
        <authorList>
            <person name="Sayadi A."/>
        </authorList>
    </citation>
    <scope>NUCLEOTIDE SEQUENCE [LARGE SCALE GENOMIC DNA]</scope>
</reference>
<dbReference type="OrthoDB" id="8052569at2759"/>
<dbReference type="SUPFAM" id="SSF53098">
    <property type="entry name" value="Ribonuclease H-like"/>
    <property type="match status" value="1"/>
</dbReference>
<dbReference type="Gene3D" id="3.30.420.10">
    <property type="entry name" value="Ribonuclease H-like superfamily/Ribonuclease H"/>
    <property type="match status" value="1"/>
</dbReference>
<dbReference type="Proteomes" id="UP000410492">
    <property type="component" value="Unassembled WGS sequence"/>
</dbReference>
<feature type="non-terminal residue" evidence="2">
    <location>
        <position position="1"/>
    </location>
</feature>
<dbReference type="GO" id="GO:0003676">
    <property type="term" value="F:nucleic acid binding"/>
    <property type="evidence" value="ECO:0007669"/>
    <property type="project" value="InterPro"/>
</dbReference>
<dbReference type="InterPro" id="IPR001584">
    <property type="entry name" value="Integrase_cat-core"/>
</dbReference>
<protein>
    <recommendedName>
        <fullName evidence="1">Integrase catalytic domain-containing protein</fullName>
    </recommendedName>
</protein>
<dbReference type="PROSITE" id="PS50994">
    <property type="entry name" value="INTEGRASE"/>
    <property type="match status" value="1"/>
</dbReference>
<keyword evidence="3" id="KW-1185">Reference proteome</keyword>
<proteinExistence type="predicted"/>
<accession>A0A653BIP6</accession>
<dbReference type="InterPro" id="IPR050951">
    <property type="entry name" value="Retrovirus_Pol_polyprotein"/>
</dbReference>
<evidence type="ECO:0000313" key="2">
    <source>
        <dbReference type="EMBL" id="VEN35184.1"/>
    </source>
</evidence>
<dbReference type="PANTHER" id="PTHR37984:SF5">
    <property type="entry name" value="PROTEIN NYNRIN-LIKE"/>
    <property type="match status" value="1"/>
</dbReference>
<gene>
    <name evidence="2" type="ORF">CALMAC_LOCUS1158</name>
</gene>
<dbReference type="AlphaFoldDB" id="A0A653BIP6"/>
<feature type="domain" description="Integrase catalytic" evidence="1">
    <location>
        <begin position="1"/>
        <end position="75"/>
    </location>
</feature>
<sequence>EENGIRHYTTAVAVPRGNGQVERFNRTILDSLAATGAKTDAKDWDKNIDKVQLGINSTINSTINTTPGEVLFGIKLNSKSERYINHVYEPAITDVTKLRQEVFERLEENRKRQDEYQNKNKRKAPEFKVGEKVLLKISNFTSDGTTNKLKEKFKGPFTVTRVMGNDRYEVKEDLGSERCSGSRRYVGVAAVENMKPFVVRSDDI</sequence>
<dbReference type="PANTHER" id="PTHR37984">
    <property type="entry name" value="PROTEIN CBG26694"/>
    <property type="match status" value="1"/>
</dbReference>
<dbReference type="GO" id="GO:0015074">
    <property type="term" value="P:DNA integration"/>
    <property type="evidence" value="ECO:0007669"/>
    <property type="project" value="InterPro"/>
</dbReference>
<dbReference type="EMBL" id="CAACVG010001326">
    <property type="protein sequence ID" value="VEN35184.1"/>
    <property type="molecule type" value="Genomic_DNA"/>
</dbReference>
<organism evidence="2 3">
    <name type="scientific">Callosobruchus maculatus</name>
    <name type="common">Southern cowpea weevil</name>
    <name type="synonym">Pulse bruchid</name>
    <dbReference type="NCBI Taxonomy" id="64391"/>
    <lineage>
        <taxon>Eukaryota</taxon>
        <taxon>Metazoa</taxon>
        <taxon>Ecdysozoa</taxon>
        <taxon>Arthropoda</taxon>
        <taxon>Hexapoda</taxon>
        <taxon>Insecta</taxon>
        <taxon>Pterygota</taxon>
        <taxon>Neoptera</taxon>
        <taxon>Endopterygota</taxon>
        <taxon>Coleoptera</taxon>
        <taxon>Polyphaga</taxon>
        <taxon>Cucujiformia</taxon>
        <taxon>Chrysomeloidea</taxon>
        <taxon>Chrysomelidae</taxon>
        <taxon>Bruchinae</taxon>
        <taxon>Bruchini</taxon>
        <taxon>Callosobruchus</taxon>
    </lineage>
</organism>